<evidence type="ECO:0000256" key="1">
    <source>
        <dbReference type="SAM" id="Phobius"/>
    </source>
</evidence>
<organism evidence="2 3">
    <name type="scientific">Rubidibacter lacunae KORDI 51-2</name>
    <dbReference type="NCBI Taxonomy" id="582515"/>
    <lineage>
        <taxon>Bacteria</taxon>
        <taxon>Bacillati</taxon>
        <taxon>Cyanobacteriota</taxon>
        <taxon>Cyanophyceae</taxon>
        <taxon>Oscillatoriophycideae</taxon>
        <taxon>Chroococcales</taxon>
        <taxon>Aphanothecaceae</taxon>
        <taxon>Rubidibacter</taxon>
    </lineage>
</organism>
<dbReference type="InParanoid" id="U5DQ23"/>
<dbReference type="STRING" id="582515.KR51_00002630"/>
<dbReference type="RefSeq" id="WP_022603993.1">
    <property type="nucleotide sequence ID" value="NZ_ASSJ01000004.1"/>
</dbReference>
<accession>U5DQ23</accession>
<feature type="transmembrane region" description="Helical" evidence="1">
    <location>
        <begin position="274"/>
        <end position="291"/>
    </location>
</feature>
<feature type="transmembrane region" description="Helical" evidence="1">
    <location>
        <begin position="239"/>
        <end position="262"/>
    </location>
</feature>
<keyword evidence="1" id="KW-0812">Transmembrane</keyword>
<dbReference type="AlphaFoldDB" id="U5DQ23"/>
<feature type="transmembrane region" description="Helical" evidence="1">
    <location>
        <begin position="21"/>
        <end position="46"/>
    </location>
</feature>
<dbReference type="PATRIC" id="fig|582515.4.peg.298"/>
<dbReference type="EMBL" id="ASSJ01000004">
    <property type="protein sequence ID" value="ERN42957.1"/>
    <property type="molecule type" value="Genomic_DNA"/>
</dbReference>
<name>U5DQ23_9CHRO</name>
<keyword evidence="1" id="KW-0472">Membrane</keyword>
<evidence type="ECO:0000313" key="3">
    <source>
        <dbReference type="Proteomes" id="UP000016960"/>
    </source>
</evidence>
<protein>
    <submittedName>
        <fullName evidence="2">Uncharacterized protein</fullName>
    </submittedName>
</protein>
<keyword evidence="3" id="KW-1185">Reference proteome</keyword>
<proteinExistence type="predicted"/>
<gene>
    <name evidence="2" type="ORF">KR51_00002630</name>
</gene>
<sequence>MNTSKQLTQPQNHGKRNYLLWVERALATLALANLGLVLFDLSYVPFRNFYWREFPLLVNGFAYLPKSTFAISHTPKIVTLYEWTVEMMPQPLLDLPLLPPLLDRGYDYIKGINAHPETIKYLQTVDQLEEQLLETGLLSPETDEILASLQAQSSIIIRTNPFELAGKTGTLETIKSRMREHVGTASAEAAFDTFWTARYLKSQDYEKQIAFFKSDIAPLIRTNFLRAIDPDTGGFIDRFALLDIPFAIFFAFEFFIRTYFIHRRHTGLRWIDGMLWRWYDVFLFIPILRWLRVIPVTIRCNQSGLLDLEAVQRQTSQGFVAGIAEDITEVVVVQTIDQLQGGLKRGDLARILTRGSDRAYVDLNETNEVGELARLFGELAVHRILPKVRPDIEALIRYNVEKTFYQSPAYERLRTIPAFNRLEHQISENLVRQLYQVAYGLLVAAIEEDPAADELIEKLGASVTEAVSSEMQTQQTLDRIQTLLNDLLEEIKVNYVEQLSTQSVEDLLEQTRKLRQAARTSKQAGRVADSS</sequence>
<comment type="caution">
    <text evidence="2">The sequence shown here is derived from an EMBL/GenBank/DDBJ whole genome shotgun (WGS) entry which is preliminary data.</text>
</comment>
<evidence type="ECO:0000313" key="2">
    <source>
        <dbReference type="EMBL" id="ERN42957.1"/>
    </source>
</evidence>
<keyword evidence="1" id="KW-1133">Transmembrane helix</keyword>
<dbReference type="Proteomes" id="UP000016960">
    <property type="component" value="Unassembled WGS sequence"/>
</dbReference>
<reference evidence="2 3" key="1">
    <citation type="submission" date="2013-05" db="EMBL/GenBank/DDBJ databases">
        <title>Draft genome sequence of Rubidibacter lacunae KORDI 51-2.</title>
        <authorList>
            <person name="Choi D.H."/>
            <person name="Noh J.H."/>
            <person name="Kwon K.-K."/>
            <person name="Lee J.-H."/>
            <person name="Ryu J.-Y."/>
        </authorList>
    </citation>
    <scope>NUCLEOTIDE SEQUENCE [LARGE SCALE GENOMIC DNA]</scope>
    <source>
        <strain evidence="2 3">KORDI 51-2</strain>
    </source>
</reference>
<dbReference type="eggNOG" id="COG3779">
    <property type="taxonomic scope" value="Bacteria"/>
</dbReference>